<dbReference type="GO" id="GO:0046872">
    <property type="term" value="F:metal ion binding"/>
    <property type="evidence" value="ECO:0007669"/>
    <property type="project" value="UniProtKB-KW"/>
</dbReference>
<comment type="caution">
    <text evidence="3">The sequence shown here is derived from an EMBL/GenBank/DDBJ whole genome shotgun (WGS) entry which is preliminary data.</text>
</comment>
<proteinExistence type="inferred from homology"/>
<reference evidence="3 4" key="1">
    <citation type="journal article" date="2024" name="Nat. Commun.">
        <title>Phylogenomics reveals the evolutionary origins of lichenization in chlorophyte algae.</title>
        <authorList>
            <person name="Puginier C."/>
            <person name="Libourel C."/>
            <person name="Otte J."/>
            <person name="Skaloud P."/>
            <person name="Haon M."/>
            <person name="Grisel S."/>
            <person name="Petersen M."/>
            <person name="Berrin J.G."/>
            <person name="Delaux P.M."/>
            <person name="Dal Grande F."/>
            <person name="Keller J."/>
        </authorList>
    </citation>
    <scope>NUCLEOTIDE SEQUENCE [LARGE SCALE GENOMIC DNA]</scope>
    <source>
        <strain evidence="3 4">SAG 2036</strain>
    </source>
</reference>
<sequence>MCPPHASEPQQAPLPIIDLSDGARAAALMRDAAASHGFFYIVNHGVDSTLVQRQFEQSRAFFALPEAEKNKVEANEQARGYTSSTYQTVDPKSTVPDALEGFWAWIPEVQPGEPGSELPYKGLNIWPDADLVPGFRETLTEYMVATEKLSRRVIKLVAQALDLPEDYFEPFFRHAQNQLRTMHYLKGKSEPENGKFGAGQHTDWGFITFLVDDGTPGLQLNYTGEWEDVKPVPNSFIVNFGDMLNEWSNGKFKSTKHRVVKPEKERYSCALFVAPSPDARIECLPTCVNGGAKYEPLLASQYLESKYKQLADSKKALADGTLKPI</sequence>
<comment type="similarity">
    <text evidence="1">Belongs to the iron/ascorbate-dependent oxidoreductase family.</text>
</comment>
<dbReference type="PRINTS" id="PR00682">
    <property type="entry name" value="IPNSYNTHASE"/>
</dbReference>
<dbReference type="SUPFAM" id="SSF51197">
    <property type="entry name" value="Clavaminate synthase-like"/>
    <property type="match status" value="1"/>
</dbReference>
<evidence type="ECO:0000256" key="1">
    <source>
        <dbReference type="RuleBase" id="RU003682"/>
    </source>
</evidence>
<evidence type="ECO:0000313" key="4">
    <source>
        <dbReference type="Proteomes" id="UP001465755"/>
    </source>
</evidence>
<dbReference type="InterPro" id="IPR026992">
    <property type="entry name" value="DIOX_N"/>
</dbReference>
<dbReference type="Proteomes" id="UP001465755">
    <property type="component" value="Unassembled WGS sequence"/>
</dbReference>
<dbReference type="InterPro" id="IPR027443">
    <property type="entry name" value="IPNS-like_sf"/>
</dbReference>
<dbReference type="EMBL" id="JALJOQ010000012">
    <property type="protein sequence ID" value="KAK9810985.1"/>
    <property type="molecule type" value="Genomic_DNA"/>
</dbReference>
<dbReference type="InterPro" id="IPR050231">
    <property type="entry name" value="Iron_ascorbate_oxido_reductase"/>
</dbReference>
<keyword evidence="1" id="KW-0479">Metal-binding</keyword>
<keyword evidence="1" id="KW-0560">Oxidoreductase</keyword>
<dbReference type="Gene3D" id="2.60.120.330">
    <property type="entry name" value="B-lactam Antibiotic, Isopenicillin N Synthase, Chain"/>
    <property type="match status" value="1"/>
</dbReference>
<dbReference type="InterPro" id="IPR044861">
    <property type="entry name" value="IPNS-like_FE2OG_OXY"/>
</dbReference>
<organism evidence="3 4">
    <name type="scientific">Symbiochloris irregularis</name>
    <dbReference type="NCBI Taxonomy" id="706552"/>
    <lineage>
        <taxon>Eukaryota</taxon>
        <taxon>Viridiplantae</taxon>
        <taxon>Chlorophyta</taxon>
        <taxon>core chlorophytes</taxon>
        <taxon>Trebouxiophyceae</taxon>
        <taxon>Trebouxiales</taxon>
        <taxon>Trebouxiaceae</taxon>
        <taxon>Symbiochloris</taxon>
    </lineage>
</organism>
<dbReference type="GO" id="GO:0016491">
    <property type="term" value="F:oxidoreductase activity"/>
    <property type="evidence" value="ECO:0007669"/>
    <property type="project" value="UniProtKB-KW"/>
</dbReference>
<evidence type="ECO:0000259" key="2">
    <source>
        <dbReference type="PROSITE" id="PS51471"/>
    </source>
</evidence>
<protein>
    <recommendedName>
        <fullName evidence="2">Fe2OG dioxygenase domain-containing protein</fullName>
    </recommendedName>
</protein>
<dbReference type="Pfam" id="PF14226">
    <property type="entry name" value="DIOX_N"/>
    <property type="match status" value="1"/>
</dbReference>
<evidence type="ECO:0000313" key="3">
    <source>
        <dbReference type="EMBL" id="KAK9810985.1"/>
    </source>
</evidence>
<dbReference type="PANTHER" id="PTHR47990">
    <property type="entry name" value="2-OXOGLUTARATE (2OG) AND FE(II)-DEPENDENT OXYGENASE SUPERFAMILY PROTEIN-RELATED"/>
    <property type="match status" value="1"/>
</dbReference>
<keyword evidence="1" id="KW-0408">Iron</keyword>
<dbReference type="Pfam" id="PF03171">
    <property type="entry name" value="2OG-FeII_Oxy"/>
    <property type="match status" value="1"/>
</dbReference>
<feature type="domain" description="Fe2OG dioxygenase" evidence="2">
    <location>
        <begin position="175"/>
        <end position="275"/>
    </location>
</feature>
<dbReference type="InterPro" id="IPR005123">
    <property type="entry name" value="Oxoglu/Fe-dep_dioxygenase_dom"/>
</dbReference>
<accession>A0AAW1PMH1</accession>
<gene>
    <name evidence="3" type="ORF">WJX73_003556</name>
</gene>
<dbReference type="PROSITE" id="PS51471">
    <property type="entry name" value="FE2OG_OXY"/>
    <property type="match status" value="1"/>
</dbReference>
<dbReference type="AlphaFoldDB" id="A0AAW1PMH1"/>
<keyword evidence="4" id="KW-1185">Reference proteome</keyword>
<name>A0AAW1PMH1_9CHLO</name>